<sequence length="101" mass="12152">MYSFFANLEDIPYYIKWLPYMSYLKYGFEATMISIYGLNRPKLKCTVDYCHFKYPETFLKQMSMKSDMTTYLIDVSILAGLFVLLRICAYFVLRIKLFQNR</sequence>
<keyword evidence="1" id="KW-0472">Membrane</keyword>
<evidence type="ECO:0000313" key="2">
    <source>
        <dbReference type="EMBL" id="KAJ8936940.1"/>
    </source>
</evidence>
<keyword evidence="3" id="KW-1185">Reference proteome</keyword>
<proteinExistence type="predicted"/>
<protein>
    <submittedName>
        <fullName evidence="2">Uncharacterized protein</fullName>
    </submittedName>
</protein>
<dbReference type="Proteomes" id="UP001162156">
    <property type="component" value="Unassembled WGS sequence"/>
</dbReference>
<keyword evidence="1" id="KW-0812">Transmembrane</keyword>
<organism evidence="2 3">
    <name type="scientific">Rhamnusium bicolor</name>
    <dbReference type="NCBI Taxonomy" id="1586634"/>
    <lineage>
        <taxon>Eukaryota</taxon>
        <taxon>Metazoa</taxon>
        <taxon>Ecdysozoa</taxon>
        <taxon>Arthropoda</taxon>
        <taxon>Hexapoda</taxon>
        <taxon>Insecta</taxon>
        <taxon>Pterygota</taxon>
        <taxon>Neoptera</taxon>
        <taxon>Endopterygota</taxon>
        <taxon>Coleoptera</taxon>
        <taxon>Polyphaga</taxon>
        <taxon>Cucujiformia</taxon>
        <taxon>Chrysomeloidea</taxon>
        <taxon>Cerambycidae</taxon>
        <taxon>Lepturinae</taxon>
        <taxon>Rhagiini</taxon>
        <taxon>Rhamnusium</taxon>
    </lineage>
</organism>
<name>A0AAV8XE18_9CUCU</name>
<comment type="caution">
    <text evidence="2">The sequence shown here is derived from an EMBL/GenBank/DDBJ whole genome shotgun (WGS) entry which is preliminary data.</text>
</comment>
<evidence type="ECO:0000256" key="1">
    <source>
        <dbReference type="SAM" id="Phobius"/>
    </source>
</evidence>
<dbReference type="EMBL" id="JANEYF010003363">
    <property type="protein sequence ID" value="KAJ8936940.1"/>
    <property type="molecule type" value="Genomic_DNA"/>
</dbReference>
<accession>A0AAV8XE18</accession>
<dbReference type="AlphaFoldDB" id="A0AAV8XE18"/>
<feature type="transmembrane region" description="Helical" evidence="1">
    <location>
        <begin position="71"/>
        <end position="93"/>
    </location>
</feature>
<gene>
    <name evidence="2" type="ORF">NQ314_012121</name>
</gene>
<evidence type="ECO:0000313" key="3">
    <source>
        <dbReference type="Proteomes" id="UP001162156"/>
    </source>
</evidence>
<reference evidence="2" key="1">
    <citation type="journal article" date="2023" name="Insect Mol. Biol.">
        <title>Genome sequencing provides insights into the evolution of gene families encoding plant cell wall-degrading enzymes in longhorned beetles.</title>
        <authorList>
            <person name="Shin N.R."/>
            <person name="Okamura Y."/>
            <person name="Kirsch R."/>
            <person name="Pauchet Y."/>
        </authorList>
    </citation>
    <scope>NUCLEOTIDE SEQUENCE</scope>
    <source>
        <strain evidence="2">RBIC_L_NR</strain>
    </source>
</reference>
<keyword evidence="1" id="KW-1133">Transmembrane helix</keyword>